<dbReference type="Pfam" id="PF02996">
    <property type="entry name" value="Prefoldin"/>
    <property type="match status" value="1"/>
</dbReference>
<reference evidence="6" key="1">
    <citation type="submission" date="2017-02" db="UniProtKB">
        <authorList>
            <consortium name="WormBaseParasite"/>
        </authorList>
    </citation>
    <scope>IDENTIFICATION</scope>
</reference>
<evidence type="ECO:0000256" key="3">
    <source>
        <dbReference type="ARBA" id="ARBA00023186"/>
    </source>
</evidence>
<evidence type="ECO:0000256" key="4">
    <source>
        <dbReference type="PIRNR" id="PIRNR016396"/>
    </source>
</evidence>
<keyword evidence="3 4" id="KW-0143">Chaperone</keyword>
<dbReference type="AlphaFoldDB" id="A0A0N5AK61"/>
<dbReference type="GO" id="GO:0007017">
    <property type="term" value="P:microtubule-based process"/>
    <property type="evidence" value="ECO:0007669"/>
    <property type="project" value="TreeGrafter"/>
</dbReference>
<dbReference type="GO" id="GO:0005737">
    <property type="term" value="C:cytoplasm"/>
    <property type="evidence" value="ECO:0007669"/>
    <property type="project" value="UniProtKB-ARBA"/>
</dbReference>
<comment type="similarity">
    <text evidence="1 4">Belongs to the prefoldin subunit alpha family.</text>
</comment>
<proteinExistence type="inferred from homology"/>
<dbReference type="GO" id="GO:0015631">
    <property type="term" value="F:tubulin binding"/>
    <property type="evidence" value="ECO:0007669"/>
    <property type="project" value="TreeGrafter"/>
</dbReference>
<keyword evidence="5" id="KW-1185">Reference proteome</keyword>
<evidence type="ECO:0000313" key="5">
    <source>
        <dbReference type="Proteomes" id="UP000046393"/>
    </source>
</evidence>
<evidence type="ECO:0000256" key="2">
    <source>
        <dbReference type="ARBA" id="ARBA00011695"/>
    </source>
</evidence>
<evidence type="ECO:0000256" key="1">
    <source>
        <dbReference type="ARBA" id="ARBA00010048"/>
    </source>
</evidence>
<dbReference type="PANTHER" id="PTHR12409:SF0">
    <property type="entry name" value="PREFOLDIN SUBUNIT 3"/>
    <property type="match status" value="1"/>
</dbReference>
<dbReference type="STRING" id="451379.A0A0N5AK61"/>
<dbReference type="Gene3D" id="1.10.287.370">
    <property type="match status" value="1"/>
</dbReference>
<dbReference type="GO" id="GO:0016272">
    <property type="term" value="C:prefoldin complex"/>
    <property type="evidence" value="ECO:0007669"/>
    <property type="project" value="UniProtKB-UniRule"/>
</dbReference>
<dbReference type="Proteomes" id="UP000046393">
    <property type="component" value="Unplaced"/>
</dbReference>
<sequence>MEKTAEGEVSKRGIPAAAVMDDVAVYLKNEGNITVDEGLKRLDELYLKYKTVEEQMLAQKARMSSKLPDLQQSLDILSLLEERVNKDDPLEVTHMLSEQVYSRVQVDDTKKVYLWLGANVMVEYGLEEARAILQKNLDQATGVVNEISKELDFVKDQITTTEVNIANVYNYGVQLKKAAAPKIE</sequence>
<dbReference type="WBParaSite" id="SMUV_0000487001-mRNA-1">
    <property type="protein sequence ID" value="SMUV_0000487001-mRNA-1"/>
    <property type="gene ID" value="SMUV_0000487001"/>
</dbReference>
<organism evidence="5 6">
    <name type="scientific">Syphacia muris</name>
    <dbReference type="NCBI Taxonomy" id="451379"/>
    <lineage>
        <taxon>Eukaryota</taxon>
        <taxon>Metazoa</taxon>
        <taxon>Ecdysozoa</taxon>
        <taxon>Nematoda</taxon>
        <taxon>Chromadorea</taxon>
        <taxon>Rhabditida</taxon>
        <taxon>Spirurina</taxon>
        <taxon>Oxyuridomorpha</taxon>
        <taxon>Oxyuroidea</taxon>
        <taxon>Oxyuridae</taxon>
        <taxon>Syphacia</taxon>
    </lineage>
</organism>
<dbReference type="PANTHER" id="PTHR12409">
    <property type="entry name" value="PREFOLDIN SUBUNIT 3"/>
    <property type="match status" value="1"/>
</dbReference>
<dbReference type="CDD" id="cd23156">
    <property type="entry name" value="Prefoldin_3"/>
    <property type="match status" value="1"/>
</dbReference>
<dbReference type="FunFam" id="1.10.287.370:FF:000001">
    <property type="entry name" value="Prefoldin subunit 3"/>
    <property type="match status" value="1"/>
</dbReference>
<evidence type="ECO:0000313" key="6">
    <source>
        <dbReference type="WBParaSite" id="SMUV_0000487001-mRNA-1"/>
    </source>
</evidence>
<dbReference type="PIRSF" id="PIRSF016396">
    <property type="entry name" value="Prefoldin_subunit_3"/>
    <property type="match status" value="1"/>
</dbReference>
<dbReference type="SUPFAM" id="SSF46579">
    <property type="entry name" value="Prefoldin"/>
    <property type="match status" value="1"/>
</dbReference>
<comment type="subunit">
    <text evidence="2 4">Heterohexamer of two PFD-alpha type and four PFD-beta type subunits.</text>
</comment>
<protein>
    <recommendedName>
        <fullName evidence="4">Prefoldin subunit 3</fullName>
    </recommendedName>
</protein>
<comment type="function">
    <text evidence="4">Binds specifically to cytosolic chaperonin (c-CPN) and transfers target proteins to it. Binds to nascent polypeptide chain and promotes folding in an environment in which there are many competing pathways for nonnative proteins.</text>
</comment>
<dbReference type="GO" id="GO:0006457">
    <property type="term" value="P:protein folding"/>
    <property type="evidence" value="ECO:0007669"/>
    <property type="project" value="UniProtKB-UniRule"/>
</dbReference>
<dbReference type="InterPro" id="IPR009053">
    <property type="entry name" value="Prefoldin"/>
</dbReference>
<dbReference type="GO" id="GO:0007021">
    <property type="term" value="P:tubulin complex assembly"/>
    <property type="evidence" value="ECO:0007669"/>
    <property type="project" value="TreeGrafter"/>
</dbReference>
<accession>A0A0N5AK61</accession>
<dbReference type="InterPro" id="IPR004127">
    <property type="entry name" value="Prefoldin_subunit_alpha"/>
</dbReference>
<dbReference type="InterPro" id="IPR016655">
    <property type="entry name" value="PFD3"/>
</dbReference>
<name>A0A0N5AK61_9BILA</name>